<dbReference type="AlphaFoldDB" id="A0AAD5KL98"/>
<dbReference type="EMBL" id="WJBH02000008">
    <property type="protein sequence ID" value="KAI9555034.1"/>
    <property type="molecule type" value="Genomic_DNA"/>
</dbReference>
<gene>
    <name evidence="1" type="ORF">GHT06_020331</name>
</gene>
<comment type="caution">
    <text evidence="1">The sequence shown here is derived from an EMBL/GenBank/DDBJ whole genome shotgun (WGS) entry which is preliminary data.</text>
</comment>
<keyword evidence="2" id="KW-1185">Reference proteome</keyword>
<organism evidence="1 2">
    <name type="scientific">Daphnia sinensis</name>
    <dbReference type="NCBI Taxonomy" id="1820382"/>
    <lineage>
        <taxon>Eukaryota</taxon>
        <taxon>Metazoa</taxon>
        <taxon>Ecdysozoa</taxon>
        <taxon>Arthropoda</taxon>
        <taxon>Crustacea</taxon>
        <taxon>Branchiopoda</taxon>
        <taxon>Diplostraca</taxon>
        <taxon>Cladocera</taxon>
        <taxon>Anomopoda</taxon>
        <taxon>Daphniidae</taxon>
        <taxon>Daphnia</taxon>
        <taxon>Daphnia similis group</taxon>
    </lineage>
</organism>
<sequence length="74" mass="8392">MISQGFWNTVRGAVKNAMNWWLLEGRKRERCLKGVGTQSMELDAKGNGLTRVLEHSQGAVKKTMNWWLLEGTVS</sequence>
<protein>
    <submittedName>
        <fullName evidence="1">Uncharacterized protein</fullName>
    </submittedName>
</protein>
<proteinExistence type="predicted"/>
<evidence type="ECO:0000313" key="2">
    <source>
        <dbReference type="Proteomes" id="UP000820818"/>
    </source>
</evidence>
<dbReference type="Proteomes" id="UP000820818">
    <property type="component" value="Linkage Group LG8"/>
</dbReference>
<reference evidence="1 2" key="1">
    <citation type="submission" date="2022-05" db="EMBL/GenBank/DDBJ databases">
        <title>A multi-omics perspective on studying reproductive biology in Daphnia sinensis.</title>
        <authorList>
            <person name="Jia J."/>
        </authorList>
    </citation>
    <scope>NUCLEOTIDE SEQUENCE [LARGE SCALE GENOMIC DNA]</scope>
    <source>
        <strain evidence="1 2">WSL</strain>
    </source>
</reference>
<accession>A0AAD5KL98</accession>
<evidence type="ECO:0000313" key="1">
    <source>
        <dbReference type="EMBL" id="KAI9555034.1"/>
    </source>
</evidence>
<name>A0AAD5KL98_9CRUS</name>